<dbReference type="InterPro" id="IPR022278">
    <property type="entry name" value="Pser_aminoTfrase"/>
</dbReference>
<dbReference type="Gene3D" id="3.90.1150.10">
    <property type="entry name" value="Aspartate Aminotransferase, domain 1"/>
    <property type="match status" value="1"/>
</dbReference>
<evidence type="ECO:0000256" key="1">
    <source>
        <dbReference type="ARBA" id="ARBA00001933"/>
    </source>
</evidence>
<gene>
    <name evidence="7" type="ORF">B1B_06522</name>
</gene>
<dbReference type="PANTHER" id="PTHR43247:SF1">
    <property type="entry name" value="PHOSPHOSERINE AMINOTRANSFERASE"/>
    <property type="match status" value="1"/>
</dbReference>
<comment type="pathway">
    <text evidence="6">Amino-acid biosynthesis.</text>
</comment>
<evidence type="ECO:0000256" key="3">
    <source>
        <dbReference type="ARBA" id="ARBA00022605"/>
    </source>
</evidence>
<sequence length="65" mass="7196">MNVPFSLPSQSLTERFLAEASHAGLFQLEGHRTVGGCRASIYNAMPEAGVRVLCEFMNEFRRHAG</sequence>
<evidence type="ECO:0000256" key="2">
    <source>
        <dbReference type="ARBA" id="ARBA00022576"/>
    </source>
</evidence>
<dbReference type="AlphaFoldDB" id="T1B989"/>
<evidence type="ECO:0000256" key="6">
    <source>
        <dbReference type="ARBA" id="ARBA00029440"/>
    </source>
</evidence>
<comment type="caution">
    <text evidence="7">The sequence shown here is derived from an EMBL/GenBank/DDBJ whole genome shotgun (WGS) entry which is preliminary data.</text>
</comment>
<dbReference type="EMBL" id="AUZY01004123">
    <property type="protein sequence ID" value="EQD65013.1"/>
    <property type="molecule type" value="Genomic_DNA"/>
</dbReference>
<keyword evidence="4 7" id="KW-0808">Transferase</keyword>
<evidence type="ECO:0000256" key="5">
    <source>
        <dbReference type="ARBA" id="ARBA00022898"/>
    </source>
</evidence>
<dbReference type="InterPro" id="IPR015424">
    <property type="entry name" value="PyrdxlP-dep_Trfase"/>
</dbReference>
<proteinExistence type="predicted"/>
<dbReference type="GO" id="GO:0005737">
    <property type="term" value="C:cytoplasm"/>
    <property type="evidence" value="ECO:0007669"/>
    <property type="project" value="TreeGrafter"/>
</dbReference>
<reference evidence="7" key="1">
    <citation type="submission" date="2013-08" db="EMBL/GenBank/DDBJ databases">
        <authorList>
            <person name="Mendez C."/>
            <person name="Richter M."/>
            <person name="Ferrer M."/>
            <person name="Sanchez J."/>
        </authorList>
    </citation>
    <scope>NUCLEOTIDE SEQUENCE</scope>
</reference>
<dbReference type="GO" id="GO:0004648">
    <property type="term" value="F:O-phospho-L-serine:2-oxoglutarate aminotransferase activity"/>
    <property type="evidence" value="ECO:0007669"/>
    <property type="project" value="InterPro"/>
</dbReference>
<keyword evidence="3" id="KW-0028">Amino-acid biosynthesis</keyword>
<reference evidence="7" key="2">
    <citation type="journal article" date="2014" name="ISME J.">
        <title>Microbial stratification in low pH oxic and suboxic macroscopic growths along an acid mine drainage.</title>
        <authorList>
            <person name="Mendez-Garcia C."/>
            <person name="Mesa V."/>
            <person name="Sprenger R.R."/>
            <person name="Richter M."/>
            <person name="Diez M.S."/>
            <person name="Solano J."/>
            <person name="Bargiela R."/>
            <person name="Golyshina O.V."/>
            <person name="Manteca A."/>
            <person name="Ramos J.L."/>
            <person name="Gallego J.R."/>
            <person name="Llorente I."/>
            <person name="Martins Dos Santos V.A."/>
            <person name="Jensen O.N."/>
            <person name="Pelaez A.I."/>
            <person name="Sanchez J."/>
            <person name="Ferrer M."/>
        </authorList>
    </citation>
    <scope>NUCLEOTIDE SEQUENCE</scope>
</reference>
<name>T1B989_9ZZZZ</name>
<organism evidence="7">
    <name type="scientific">mine drainage metagenome</name>
    <dbReference type="NCBI Taxonomy" id="410659"/>
    <lineage>
        <taxon>unclassified sequences</taxon>
        <taxon>metagenomes</taxon>
        <taxon>ecological metagenomes</taxon>
    </lineage>
</organism>
<evidence type="ECO:0000256" key="4">
    <source>
        <dbReference type="ARBA" id="ARBA00022679"/>
    </source>
</evidence>
<accession>T1B989</accession>
<keyword evidence="5" id="KW-0663">Pyridoxal phosphate</keyword>
<keyword evidence="2 7" id="KW-0032">Aminotransferase</keyword>
<comment type="cofactor">
    <cofactor evidence="1">
        <name>pyridoxal 5'-phosphate</name>
        <dbReference type="ChEBI" id="CHEBI:597326"/>
    </cofactor>
</comment>
<dbReference type="GO" id="GO:0006564">
    <property type="term" value="P:L-serine biosynthetic process"/>
    <property type="evidence" value="ECO:0007669"/>
    <property type="project" value="InterPro"/>
</dbReference>
<protein>
    <submittedName>
        <fullName evidence="7">Phosphoserine aminotransferase</fullName>
    </submittedName>
</protein>
<dbReference type="SUPFAM" id="SSF53383">
    <property type="entry name" value="PLP-dependent transferases"/>
    <property type="match status" value="1"/>
</dbReference>
<dbReference type="PANTHER" id="PTHR43247">
    <property type="entry name" value="PHOSPHOSERINE AMINOTRANSFERASE"/>
    <property type="match status" value="1"/>
</dbReference>
<dbReference type="InterPro" id="IPR015422">
    <property type="entry name" value="PyrdxlP-dep_Trfase_small"/>
</dbReference>
<evidence type="ECO:0000313" key="7">
    <source>
        <dbReference type="EMBL" id="EQD65013.1"/>
    </source>
</evidence>
<dbReference type="GO" id="GO:0030170">
    <property type="term" value="F:pyridoxal phosphate binding"/>
    <property type="evidence" value="ECO:0007669"/>
    <property type="project" value="TreeGrafter"/>
</dbReference>